<evidence type="ECO:0000313" key="6">
    <source>
        <dbReference type="Proteomes" id="UP001237642"/>
    </source>
</evidence>
<reference evidence="5" key="2">
    <citation type="submission" date="2023-05" db="EMBL/GenBank/DDBJ databases">
        <authorList>
            <person name="Schelkunov M.I."/>
        </authorList>
    </citation>
    <scope>NUCLEOTIDE SEQUENCE</scope>
    <source>
        <strain evidence="5">Hsosn_3</strain>
        <tissue evidence="5">Leaf</tissue>
    </source>
</reference>
<evidence type="ECO:0000256" key="3">
    <source>
        <dbReference type="ARBA" id="ARBA00022821"/>
    </source>
</evidence>
<organism evidence="5 6">
    <name type="scientific">Heracleum sosnowskyi</name>
    <dbReference type="NCBI Taxonomy" id="360622"/>
    <lineage>
        <taxon>Eukaryota</taxon>
        <taxon>Viridiplantae</taxon>
        <taxon>Streptophyta</taxon>
        <taxon>Embryophyta</taxon>
        <taxon>Tracheophyta</taxon>
        <taxon>Spermatophyta</taxon>
        <taxon>Magnoliopsida</taxon>
        <taxon>eudicotyledons</taxon>
        <taxon>Gunneridae</taxon>
        <taxon>Pentapetalae</taxon>
        <taxon>asterids</taxon>
        <taxon>campanulids</taxon>
        <taxon>Apiales</taxon>
        <taxon>Apiaceae</taxon>
        <taxon>Apioideae</taxon>
        <taxon>apioid superclade</taxon>
        <taxon>Tordylieae</taxon>
        <taxon>Tordyliinae</taxon>
        <taxon>Heracleum</taxon>
    </lineage>
</organism>
<sequence length="197" mass="22369">MATALAVDSATKKFEEFLEADNMADVLAQFSYNWDDLKKLQSELERMQSLLKEVEEKYNYNPGVNTTLLETRELGFNVEDAVDLNFVKALDGVNRAKLKAGQCELEDMQSTLREAATVNRLLSVIKGYACNVEAAIDPDFIEFMTRRRTVFENMFLVFCCNVDKRKNSVIYVLGNIGGIRDAYLALGLTYHCKSYKV</sequence>
<dbReference type="EMBL" id="JAUIZM010000007">
    <property type="protein sequence ID" value="KAK1377013.1"/>
    <property type="molecule type" value="Genomic_DNA"/>
</dbReference>
<evidence type="ECO:0000256" key="1">
    <source>
        <dbReference type="ARBA" id="ARBA00022737"/>
    </source>
</evidence>
<evidence type="ECO:0000256" key="2">
    <source>
        <dbReference type="ARBA" id="ARBA00022741"/>
    </source>
</evidence>
<keyword evidence="1" id="KW-0677">Repeat</keyword>
<comment type="caution">
    <text evidence="5">The sequence shown here is derived from an EMBL/GenBank/DDBJ whole genome shotgun (WGS) entry which is preliminary data.</text>
</comment>
<dbReference type="Pfam" id="PF18052">
    <property type="entry name" value="Rx_N"/>
    <property type="match status" value="1"/>
</dbReference>
<feature type="domain" description="Disease resistance N-terminal" evidence="4">
    <location>
        <begin position="14"/>
        <end position="89"/>
    </location>
</feature>
<keyword evidence="2" id="KW-0547">Nucleotide-binding</keyword>
<dbReference type="Proteomes" id="UP001237642">
    <property type="component" value="Unassembled WGS sequence"/>
</dbReference>
<evidence type="ECO:0000313" key="5">
    <source>
        <dbReference type="EMBL" id="KAK1377013.1"/>
    </source>
</evidence>
<reference evidence="5" key="1">
    <citation type="submission" date="2023-02" db="EMBL/GenBank/DDBJ databases">
        <title>Genome of toxic invasive species Heracleum sosnowskyi carries increased number of genes despite the absence of recent whole-genome duplications.</title>
        <authorList>
            <person name="Schelkunov M."/>
            <person name="Shtratnikova V."/>
            <person name="Makarenko M."/>
            <person name="Klepikova A."/>
            <person name="Omelchenko D."/>
            <person name="Novikova G."/>
            <person name="Obukhova E."/>
            <person name="Bogdanov V."/>
            <person name="Penin A."/>
            <person name="Logacheva M."/>
        </authorList>
    </citation>
    <scope>NUCLEOTIDE SEQUENCE</scope>
    <source>
        <strain evidence="5">Hsosn_3</strain>
        <tissue evidence="5">Leaf</tissue>
    </source>
</reference>
<accession>A0AAD8MM19</accession>
<dbReference type="GO" id="GO:0006952">
    <property type="term" value="P:defense response"/>
    <property type="evidence" value="ECO:0007669"/>
    <property type="project" value="UniProtKB-KW"/>
</dbReference>
<dbReference type="AlphaFoldDB" id="A0AAD8MM19"/>
<evidence type="ECO:0000259" key="4">
    <source>
        <dbReference type="Pfam" id="PF18052"/>
    </source>
</evidence>
<dbReference type="InterPro" id="IPR041118">
    <property type="entry name" value="Rx_N"/>
</dbReference>
<keyword evidence="6" id="KW-1185">Reference proteome</keyword>
<keyword evidence="3" id="KW-0611">Plant defense</keyword>
<gene>
    <name evidence="5" type="ORF">POM88_033206</name>
</gene>
<protein>
    <recommendedName>
        <fullName evidence="4">Disease resistance N-terminal domain-containing protein</fullName>
    </recommendedName>
</protein>
<dbReference type="Gene3D" id="1.20.5.4130">
    <property type="match status" value="1"/>
</dbReference>
<proteinExistence type="predicted"/>
<name>A0AAD8MM19_9APIA</name>
<dbReference type="GO" id="GO:0000166">
    <property type="term" value="F:nucleotide binding"/>
    <property type="evidence" value="ECO:0007669"/>
    <property type="project" value="UniProtKB-KW"/>
</dbReference>